<dbReference type="AlphaFoldDB" id="A0A1H3IYE5"/>
<name>A0A1H3IYE5_9PSEU</name>
<dbReference type="Proteomes" id="UP000199529">
    <property type="component" value="Unassembled WGS sequence"/>
</dbReference>
<sequence length="623" mass="64511">MFRWRGSIGLADQRDAAADTRESRVFDLLPRIPGVAALVVSGAVVSDPALPAALWQVCGRLFAGPAPHRVLWLIMPGSGRPDAFGNVCAQALADSFGVEVIAPAGELAVVPGGSVFAVGNSGGAGWNRFRRGAQSAPAGYRLPRPGWEAMFPAASHSEDDLVFEHVPAGLLVRNVRSRHTGLDDPAWGVPVDARHPLVLLGRPGEDDLPQEPLVAGLRRLPPHLLDMARFVPGAAGSSGAAWSQRLTELLGRSVVVGAPVADGSGGARAWSPDLRHSHGAPPEGMAAAPRPSAGPVAVESARGAEAAKSAEESTVVIQVGAQARPATSSSGPSAHPALAEPPTVRLAAPINSIRAATHEPPPVPSGHVSTGEERAAFQAWAAEAFNDAVGVVNAALALLPALRGNDEDAARVDLVAVRLYLGAGARGGAELNEALRDEDSLPCSAYLACLSSGLRRLPVQRGPVFRQSGWSWQQDVREAYPLGAVLSEPGLLSAVPRGGSVVPDLPVDIGIWSRAAHRTSALAVGDEAEEVVFCQRSRFKVLAVDDGDARPAVLLGELATGAAGGSGDLTDQDLAVAAKLREALHVRRTVELSAMGEVQALRFRSPVGLVARAAEQTASATTS</sequence>
<dbReference type="Gene3D" id="3.90.176.10">
    <property type="entry name" value="Toxin ADP-ribosyltransferase, Chain A, domain 1"/>
    <property type="match status" value="1"/>
</dbReference>
<dbReference type="EMBL" id="FNOK01000024">
    <property type="protein sequence ID" value="SDY31934.1"/>
    <property type="molecule type" value="Genomic_DNA"/>
</dbReference>
<evidence type="ECO:0000256" key="1">
    <source>
        <dbReference type="SAM" id="MobiDB-lite"/>
    </source>
</evidence>
<dbReference type="STRING" id="418495.SAMN05216215_102441"/>
<evidence type="ECO:0000313" key="2">
    <source>
        <dbReference type="EMBL" id="SDY31934.1"/>
    </source>
</evidence>
<organism evidence="2 3">
    <name type="scientific">Saccharopolyspora shandongensis</name>
    <dbReference type="NCBI Taxonomy" id="418495"/>
    <lineage>
        <taxon>Bacteria</taxon>
        <taxon>Bacillati</taxon>
        <taxon>Actinomycetota</taxon>
        <taxon>Actinomycetes</taxon>
        <taxon>Pseudonocardiales</taxon>
        <taxon>Pseudonocardiaceae</taxon>
        <taxon>Saccharopolyspora</taxon>
    </lineage>
</organism>
<gene>
    <name evidence="2" type="ORF">SAMN05216215_102441</name>
</gene>
<reference evidence="3" key="1">
    <citation type="submission" date="2016-10" db="EMBL/GenBank/DDBJ databases">
        <authorList>
            <person name="Varghese N."/>
            <person name="Submissions S."/>
        </authorList>
    </citation>
    <scope>NUCLEOTIDE SEQUENCE [LARGE SCALE GENOMIC DNA]</scope>
    <source>
        <strain evidence="3">CGMCC 4.3530</strain>
    </source>
</reference>
<evidence type="ECO:0000313" key="3">
    <source>
        <dbReference type="Proteomes" id="UP000199529"/>
    </source>
</evidence>
<feature type="region of interest" description="Disordered" evidence="1">
    <location>
        <begin position="264"/>
        <end position="312"/>
    </location>
</feature>
<protein>
    <submittedName>
        <fullName evidence="2">Uncharacterized protein</fullName>
    </submittedName>
</protein>
<accession>A0A1H3IYE5</accession>
<keyword evidence="3" id="KW-1185">Reference proteome</keyword>
<proteinExistence type="predicted"/>